<evidence type="ECO:0000313" key="12">
    <source>
        <dbReference type="Proteomes" id="UP001172457"/>
    </source>
</evidence>
<feature type="domain" description="Kinesin motor" evidence="10">
    <location>
        <begin position="807"/>
        <end position="1133"/>
    </location>
</feature>
<dbReference type="GO" id="GO:0008017">
    <property type="term" value="F:microtubule binding"/>
    <property type="evidence" value="ECO:0007669"/>
    <property type="project" value="InterPro"/>
</dbReference>
<dbReference type="InterPro" id="IPR001715">
    <property type="entry name" value="CH_dom"/>
</dbReference>
<feature type="domain" description="Calponin-homology (CH)" evidence="9">
    <location>
        <begin position="42"/>
        <end position="164"/>
    </location>
</feature>
<dbReference type="SMART" id="SM00129">
    <property type="entry name" value="KISc"/>
    <property type="match status" value="1"/>
</dbReference>
<keyword evidence="3 7" id="KW-0547">Nucleotide-binding</keyword>
<dbReference type="EMBL" id="JARYMX010000008">
    <property type="protein sequence ID" value="KAJ9538372.1"/>
    <property type="molecule type" value="Genomic_DNA"/>
</dbReference>
<keyword evidence="2" id="KW-0493">Microtubule</keyword>
<keyword evidence="5" id="KW-0175">Coiled coil</keyword>
<feature type="binding site" evidence="7">
    <location>
        <begin position="889"/>
        <end position="896"/>
    </location>
    <ligand>
        <name>ATP</name>
        <dbReference type="ChEBI" id="CHEBI:30616"/>
    </ligand>
</feature>
<gene>
    <name evidence="11" type="ORF">OSB04_031105</name>
</gene>
<evidence type="ECO:0000256" key="4">
    <source>
        <dbReference type="ARBA" id="ARBA00022840"/>
    </source>
</evidence>
<dbReference type="InterPro" id="IPR036872">
    <property type="entry name" value="CH_dom_sf"/>
</dbReference>
<keyword evidence="12" id="KW-1185">Reference proteome</keyword>
<dbReference type="InterPro" id="IPR027640">
    <property type="entry name" value="Kinesin-like_fam"/>
</dbReference>
<dbReference type="SUPFAM" id="SSF52540">
    <property type="entry name" value="P-loop containing nucleoside triphosphate hydrolases"/>
    <property type="match status" value="1"/>
</dbReference>
<feature type="compositionally biased region" description="Basic and acidic residues" evidence="8">
    <location>
        <begin position="518"/>
        <end position="547"/>
    </location>
</feature>
<dbReference type="SMART" id="SM00033">
    <property type="entry name" value="CH"/>
    <property type="match status" value="1"/>
</dbReference>
<dbReference type="InterPro" id="IPR001752">
    <property type="entry name" value="Kinesin_motor_dom"/>
</dbReference>
<evidence type="ECO:0000256" key="3">
    <source>
        <dbReference type="ARBA" id="ARBA00022741"/>
    </source>
</evidence>
<evidence type="ECO:0000256" key="5">
    <source>
        <dbReference type="ARBA" id="ARBA00023054"/>
    </source>
</evidence>
<feature type="compositionally biased region" description="Basic and acidic residues" evidence="8">
    <location>
        <begin position="370"/>
        <end position="390"/>
    </location>
</feature>
<dbReference type="GO" id="GO:0005524">
    <property type="term" value="F:ATP binding"/>
    <property type="evidence" value="ECO:0007669"/>
    <property type="project" value="UniProtKB-UniRule"/>
</dbReference>
<keyword evidence="6 7" id="KW-0505">Motor protein</keyword>
<dbReference type="Pfam" id="PF00225">
    <property type="entry name" value="Kinesin"/>
    <property type="match status" value="1"/>
</dbReference>
<feature type="compositionally biased region" description="Basic and acidic residues" evidence="8">
    <location>
        <begin position="400"/>
        <end position="511"/>
    </location>
</feature>
<organism evidence="11 12">
    <name type="scientific">Centaurea solstitialis</name>
    <name type="common">yellow star-thistle</name>
    <dbReference type="NCBI Taxonomy" id="347529"/>
    <lineage>
        <taxon>Eukaryota</taxon>
        <taxon>Viridiplantae</taxon>
        <taxon>Streptophyta</taxon>
        <taxon>Embryophyta</taxon>
        <taxon>Tracheophyta</taxon>
        <taxon>Spermatophyta</taxon>
        <taxon>Magnoliopsida</taxon>
        <taxon>eudicotyledons</taxon>
        <taxon>Gunneridae</taxon>
        <taxon>Pentapetalae</taxon>
        <taxon>asterids</taxon>
        <taxon>campanulids</taxon>
        <taxon>Asterales</taxon>
        <taxon>Asteraceae</taxon>
        <taxon>Carduoideae</taxon>
        <taxon>Cardueae</taxon>
        <taxon>Centaureinae</taxon>
        <taxon>Centaurea</taxon>
    </lineage>
</organism>
<dbReference type="Pfam" id="PF00307">
    <property type="entry name" value="CH"/>
    <property type="match status" value="1"/>
</dbReference>
<evidence type="ECO:0000313" key="11">
    <source>
        <dbReference type="EMBL" id="KAJ9538372.1"/>
    </source>
</evidence>
<feature type="compositionally biased region" description="Basic and acidic residues" evidence="8">
    <location>
        <begin position="606"/>
        <end position="648"/>
    </location>
</feature>
<dbReference type="GO" id="GO:0005874">
    <property type="term" value="C:microtubule"/>
    <property type="evidence" value="ECO:0007669"/>
    <property type="project" value="UniProtKB-KW"/>
</dbReference>
<protein>
    <submittedName>
        <fullName evidence="11">Uncharacterized protein</fullName>
    </submittedName>
</protein>
<feature type="region of interest" description="Disordered" evidence="8">
    <location>
        <begin position="246"/>
        <end position="287"/>
    </location>
</feature>
<comment type="caution">
    <text evidence="11">The sequence shown here is derived from an EMBL/GenBank/DDBJ whole genome shotgun (WGS) entry which is preliminary data.</text>
</comment>
<feature type="non-terminal residue" evidence="11">
    <location>
        <position position="1"/>
    </location>
</feature>
<keyword evidence="4 7" id="KW-0067">ATP-binding</keyword>
<feature type="region of interest" description="Disordered" evidence="8">
    <location>
        <begin position="1294"/>
        <end position="1316"/>
    </location>
</feature>
<evidence type="ECO:0000256" key="1">
    <source>
        <dbReference type="ARBA" id="ARBA00010899"/>
    </source>
</evidence>
<feature type="compositionally biased region" description="Low complexity" evidence="8">
    <location>
        <begin position="1206"/>
        <end position="1222"/>
    </location>
</feature>
<reference evidence="11" key="1">
    <citation type="submission" date="2023-03" db="EMBL/GenBank/DDBJ databases">
        <title>Chromosome-scale reference genome and RAD-based genetic map of yellow starthistle (Centaurea solstitialis) reveal putative structural variation and QTLs associated with invader traits.</title>
        <authorList>
            <person name="Reatini B."/>
            <person name="Cang F.A."/>
            <person name="Jiang Q."/>
            <person name="Mckibben M.T.W."/>
            <person name="Barker M.S."/>
            <person name="Rieseberg L.H."/>
            <person name="Dlugosch K.M."/>
        </authorList>
    </citation>
    <scope>NUCLEOTIDE SEQUENCE</scope>
    <source>
        <strain evidence="11">CAN-66</strain>
        <tissue evidence="11">Leaf</tissue>
    </source>
</reference>
<evidence type="ECO:0000259" key="10">
    <source>
        <dbReference type="PROSITE" id="PS50067"/>
    </source>
</evidence>
<feature type="region of interest" description="Disordered" evidence="8">
    <location>
        <begin position="681"/>
        <end position="708"/>
    </location>
</feature>
<evidence type="ECO:0000259" key="9">
    <source>
        <dbReference type="PROSITE" id="PS50021"/>
    </source>
</evidence>
<feature type="region of interest" description="Disordered" evidence="8">
    <location>
        <begin position="1206"/>
        <end position="1226"/>
    </location>
</feature>
<comment type="similarity">
    <text evidence="1">Belongs to the TRAFAC class myosin-kinesin ATPase superfamily. Kinesin family. KIN-14 subfamily.</text>
</comment>
<accession>A0AA38VTZ5</accession>
<dbReference type="FunFam" id="3.40.850.10:FF:000044">
    <property type="entry name" value="p-loop containing nucleoside triphosphate hydrolases superfamily protein"/>
    <property type="match status" value="1"/>
</dbReference>
<dbReference type="Gene3D" id="1.10.418.10">
    <property type="entry name" value="Calponin-like domain"/>
    <property type="match status" value="1"/>
</dbReference>
<dbReference type="PROSITE" id="PS50021">
    <property type="entry name" value="CH"/>
    <property type="match status" value="1"/>
</dbReference>
<evidence type="ECO:0000256" key="2">
    <source>
        <dbReference type="ARBA" id="ARBA00022701"/>
    </source>
</evidence>
<dbReference type="PANTHER" id="PTHR47972:SF42">
    <property type="entry name" value="CALPONIN-LIKE DOMAIN-CONTAINING PROTEIN-RELATED"/>
    <property type="match status" value="1"/>
</dbReference>
<feature type="compositionally biased region" description="Low complexity" evidence="8">
    <location>
        <begin position="318"/>
        <end position="327"/>
    </location>
</feature>
<proteinExistence type="inferred from homology"/>
<dbReference type="PRINTS" id="PR00380">
    <property type="entry name" value="KINESINHEAVY"/>
</dbReference>
<dbReference type="GO" id="GO:0007018">
    <property type="term" value="P:microtubule-based movement"/>
    <property type="evidence" value="ECO:0007669"/>
    <property type="project" value="InterPro"/>
</dbReference>
<feature type="region of interest" description="Disordered" evidence="8">
    <location>
        <begin position="301"/>
        <end position="648"/>
    </location>
</feature>
<evidence type="ECO:0000256" key="8">
    <source>
        <dbReference type="SAM" id="MobiDB-lite"/>
    </source>
</evidence>
<dbReference type="GO" id="GO:0003777">
    <property type="term" value="F:microtubule motor activity"/>
    <property type="evidence" value="ECO:0007669"/>
    <property type="project" value="InterPro"/>
</dbReference>
<dbReference type="SUPFAM" id="SSF47576">
    <property type="entry name" value="Calponin-homology domain, CH-domain"/>
    <property type="match status" value="1"/>
</dbReference>
<dbReference type="PROSITE" id="PS50067">
    <property type="entry name" value="KINESIN_MOTOR_2"/>
    <property type="match status" value="1"/>
</dbReference>
<dbReference type="Proteomes" id="UP001172457">
    <property type="component" value="Chromosome 8"/>
</dbReference>
<dbReference type="PANTHER" id="PTHR47972">
    <property type="entry name" value="KINESIN-LIKE PROTEIN KLP-3"/>
    <property type="match status" value="1"/>
</dbReference>
<sequence length="1341" mass="148652">MAGTGEIVEFSVAAMIEDVLLEHGKELCAVSQSKNDAKAKAATKRNEATRWIRKTVGVVAAKDLPSEPSEEDFRMGLRSGLVLCAALNKIERGAIPKMVGNPSDSVLVPDGEPLSESPYCENLTNFLEAVEQRGIPSFDIDDLEEWGRLPKVVNCILALNSYSNWKKSGGTGSFKFDGNPKPSPNRKQMVLKSLDMDKCDLWKDVKDKPLHMRIQDLLSDKKAEDIPVVIEIVLTKLIEEFERRLESHKEKIRQSKEKSEALARGRNEDVKSSPRDRHKEMEMKMKSKLKKEAFSIIKEMQRKAAANDMSNEIEKKTPTQTPKKAAASDGNKETEKKISMFAKKCKRNQPQIPQVIKKRKRNQPQTPKKSIADVFKKVENKPTTEAKKSTGDVSNQKPTTEAKKSTTDVNKQTEKKPPAETKKSISETEKKPTTEAKKSASDVKKPTTEAKKSVSDVNKVIEKKETTEAKKSISDVNKAIEKKETTEAKKSSDVNNQIEKKAAPTETKKAVSDVNIQTEKKAATEDKKSISDVDKDMEKKASTDSKKSTVAISDEIEEEEIIEEEEEEIEEEEEVEEEEEEEIIEADDLDEDEEPTVESEESEHSEDERHEEINEKRWNRKRQDAEQKRKEVEQKRKEAEEKKEMEKKKEMEMMELMEEMIKEMEGMQKEMEEMKDELAKQEEIENEKAMERRKELEEKKKERERKAAEDAKEEEYYNWVYAECNRLSLSAAKQQKLVEYQQKQLKVLKNIYSSAKSDLEVLRTKHKQEFDNIGKHLSTLAQHAAGYKKVVDENRKLYNLVQDLKGNIRVYCRSRPFLTTTNKKSCVDCMDDTQVAVITYGKDGKEQRKVYTFNRVFSLVATQAEVYKDTQPLIRSVLDGYNICIFAYGQTGSGKTHTMTGPENLTPELMGVNYRALNDLFDIQQQRKEMITYLVRVQMLEIYNEMVRDLLSPAGATKKYPFYDIRLGAADGINVPDAELIPVSTTEDVIRLMTLGHKNRAVGSTAMNDRSSRSHSCVTVHVSGKDLTSGSTVRGCMHLVDLAGSERADKTEATGDRLKEATHINKSLSALGDVIASLSQKNAHVPYRNSKLTLLLQDALGGQAKTLMFIHSDPDTVGETISTLKFAERVSTVELGAAKSNKDIIDLKELKDQVAALKAALGKDAADILNMEDDDDDKSKKAAAAPAAAKAAASAPAKSAPAAAKGKPAAAAAKGKPAAAKKNSGNKIERLYRENLDDDQVLFEPLTAEGRHLSLVGAPRSSFLPAPHLSDSAGGAGAGAGAGACPDGSLLRNLGTYFPPPEDPEPAAAAAGAVDPAAAGAVDPAAAGAVDPAAAGISEGL</sequence>
<evidence type="ECO:0000256" key="6">
    <source>
        <dbReference type="ARBA" id="ARBA00023175"/>
    </source>
</evidence>
<feature type="compositionally biased region" description="Acidic residues" evidence="8">
    <location>
        <begin position="554"/>
        <end position="605"/>
    </location>
</feature>
<dbReference type="InterPro" id="IPR027417">
    <property type="entry name" value="P-loop_NTPase"/>
</dbReference>
<feature type="compositionally biased region" description="Low complexity" evidence="8">
    <location>
        <begin position="1306"/>
        <end position="1316"/>
    </location>
</feature>
<dbReference type="InterPro" id="IPR036961">
    <property type="entry name" value="Kinesin_motor_dom_sf"/>
</dbReference>
<dbReference type="Gene3D" id="3.40.850.10">
    <property type="entry name" value="Kinesin motor domain"/>
    <property type="match status" value="1"/>
</dbReference>
<name>A0AA38VTZ5_9ASTR</name>
<evidence type="ECO:0000256" key="7">
    <source>
        <dbReference type="PROSITE-ProRule" id="PRU00283"/>
    </source>
</evidence>